<dbReference type="InterPro" id="IPR018713">
    <property type="entry name" value="MPAB/Lcp_cat_dom"/>
</dbReference>
<dbReference type="Proteomes" id="UP000192801">
    <property type="component" value="Unassembled WGS sequence"/>
</dbReference>
<name>A0A1X0CYP6_9MYCO</name>
<dbReference type="Pfam" id="PF09995">
    <property type="entry name" value="MPAB_Lcp_cat"/>
    <property type="match status" value="1"/>
</dbReference>
<evidence type="ECO:0000313" key="3">
    <source>
        <dbReference type="Proteomes" id="UP000192801"/>
    </source>
</evidence>
<dbReference type="AlphaFoldDB" id="A0A1X0CYP6"/>
<protein>
    <recommendedName>
        <fullName evidence="1">ER-bound oxygenase mpaB/mpaB'/Rubber oxygenase catalytic domain-containing protein</fullName>
    </recommendedName>
</protein>
<comment type="caution">
    <text evidence="2">The sequence shown here is derived from an EMBL/GenBank/DDBJ whole genome shotgun (WGS) entry which is preliminary data.</text>
</comment>
<gene>
    <name evidence="2" type="ORF">BST26_18805</name>
</gene>
<dbReference type="PANTHER" id="PTHR36151:SF3">
    <property type="entry name" value="ER-BOUND OXYGENASE MPAB_MPAB'_RUBBER OXYGENASE CATALYTIC DOMAIN-CONTAINING PROTEIN"/>
    <property type="match status" value="1"/>
</dbReference>
<dbReference type="EMBL" id="MVHS01000064">
    <property type="protein sequence ID" value="ORA65233.1"/>
    <property type="molecule type" value="Genomic_DNA"/>
</dbReference>
<sequence length="354" mass="39677">MTHYRDNYQAPADNGFFGPDSVAWRVWGYPSSVVIGFTRAVTIEQLDPNLNAAVEGTGDVRYRTRTRYERTMRYFALAAFGDTATATKAADVLVKVHSKAIGTDPVTGGHYDANDPASQLWIHVTAWHSILYSYELFGGGKLTEAEELQYWAECARAAELQTITVEDVPRSREEVRAFFESWRPKIAASEMAQDMTDFILESKFVMPADMPRWSHPLRDLITGVLRRAVISTYPPYIRKMFGLSQSRLVDGILQVSLRTLLRAVYSNKALFMRIAEYMVPTTVPVAAHAILGIPAQSEVIMTPREAQARYGYDIPAEAHKELRAKQEKRVFGEGLAPSDEGLIESEQFIGTRAG</sequence>
<dbReference type="PANTHER" id="PTHR36151">
    <property type="entry name" value="BLR2777 PROTEIN"/>
    <property type="match status" value="1"/>
</dbReference>
<keyword evidence="3" id="KW-1185">Reference proteome</keyword>
<evidence type="ECO:0000313" key="2">
    <source>
        <dbReference type="EMBL" id="ORA65233.1"/>
    </source>
</evidence>
<dbReference type="GO" id="GO:0016491">
    <property type="term" value="F:oxidoreductase activity"/>
    <property type="evidence" value="ECO:0007669"/>
    <property type="project" value="InterPro"/>
</dbReference>
<proteinExistence type="predicted"/>
<reference evidence="2 3" key="1">
    <citation type="submission" date="2016-12" db="EMBL/GenBank/DDBJ databases">
        <title>The new phylogeny of genus Mycobacterium.</title>
        <authorList>
            <person name="Tortoli E."/>
            <person name="Trovato A."/>
            <person name="Cirillo D.M."/>
        </authorList>
    </citation>
    <scope>NUCLEOTIDE SEQUENCE [LARGE SCALE GENOMIC DNA]</scope>
    <source>
        <strain evidence="2 3">DSM 45130</strain>
    </source>
</reference>
<evidence type="ECO:0000259" key="1">
    <source>
        <dbReference type="Pfam" id="PF09995"/>
    </source>
</evidence>
<accession>A0A1X0CYP6</accession>
<feature type="domain" description="ER-bound oxygenase mpaB/mpaB'/Rubber oxygenase catalytic" evidence="1">
    <location>
        <begin position="24"/>
        <end position="249"/>
    </location>
</feature>
<organism evidence="2 3">
    <name type="scientific">Mycolicibacterium insubricum</name>
    <dbReference type="NCBI Taxonomy" id="444597"/>
    <lineage>
        <taxon>Bacteria</taxon>
        <taxon>Bacillati</taxon>
        <taxon>Actinomycetota</taxon>
        <taxon>Actinomycetes</taxon>
        <taxon>Mycobacteriales</taxon>
        <taxon>Mycobacteriaceae</taxon>
        <taxon>Mycolicibacterium</taxon>
    </lineage>
</organism>
<dbReference type="STRING" id="444597.BST26_18805"/>